<sequence length="138" mass="15553">MKKTVHLTILTPDAKFYEGDVSLVTLKAGNGYIGLQPNRAPFFSNIDVGFLTIENEKSPNYAKFTIGGGLVYADSSTINIITDDIIDFKNIDIARAKRDKEWAEKELLKYDNDKNVLLELKLKKALSRIDAYNSIHNK</sequence>
<evidence type="ECO:0000256" key="6">
    <source>
        <dbReference type="ARBA" id="ARBA00023196"/>
    </source>
</evidence>
<comment type="similarity">
    <text evidence="2 8 9">Belongs to the ATPase epsilon chain family.</text>
</comment>
<comment type="caution">
    <text evidence="11">The sequence shown here is derived from an EMBL/GenBank/DDBJ whole genome shotgun (WGS) entry which is preliminary data.</text>
</comment>
<name>A0ABU7MKY2_9BACT</name>
<organism evidence="11 12">
    <name type="scientific">Mycoplasmopsis ciconiae</name>
    <dbReference type="NCBI Taxonomy" id="561067"/>
    <lineage>
        <taxon>Bacteria</taxon>
        <taxon>Bacillati</taxon>
        <taxon>Mycoplasmatota</taxon>
        <taxon>Mycoplasmoidales</taxon>
        <taxon>Metamycoplasmataceae</taxon>
        <taxon>Mycoplasmopsis</taxon>
    </lineage>
</organism>
<evidence type="ECO:0000313" key="12">
    <source>
        <dbReference type="Proteomes" id="UP001344817"/>
    </source>
</evidence>
<evidence type="ECO:0000256" key="9">
    <source>
        <dbReference type="RuleBase" id="RU003656"/>
    </source>
</evidence>
<dbReference type="InterPro" id="IPR036771">
    <property type="entry name" value="ATPsynth_dsu/esu_N"/>
</dbReference>
<keyword evidence="8" id="KW-0375">Hydrogen ion transport</keyword>
<protein>
    <recommendedName>
        <fullName evidence="8">ATP synthase epsilon chain</fullName>
    </recommendedName>
    <alternativeName>
        <fullName evidence="8">ATP synthase F1 sector epsilon subunit</fullName>
    </alternativeName>
    <alternativeName>
        <fullName evidence="8">F-ATPase epsilon subunit</fullName>
    </alternativeName>
</protein>
<evidence type="ECO:0000256" key="8">
    <source>
        <dbReference type="HAMAP-Rule" id="MF_00530"/>
    </source>
</evidence>
<dbReference type="RefSeq" id="WP_330500513.1">
    <property type="nucleotide sequence ID" value="NZ_JAZDWZ010000002.1"/>
</dbReference>
<dbReference type="InterPro" id="IPR020546">
    <property type="entry name" value="ATP_synth_F1_dsu/esu_N"/>
</dbReference>
<keyword evidence="3 8" id="KW-0813">Transport</keyword>
<evidence type="ECO:0000256" key="1">
    <source>
        <dbReference type="ARBA" id="ARBA00004184"/>
    </source>
</evidence>
<evidence type="ECO:0000256" key="7">
    <source>
        <dbReference type="ARBA" id="ARBA00023310"/>
    </source>
</evidence>
<evidence type="ECO:0000256" key="5">
    <source>
        <dbReference type="ARBA" id="ARBA00023136"/>
    </source>
</evidence>
<accession>A0ABU7MKY2</accession>
<evidence type="ECO:0000256" key="2">
    <source>
        <dbReference type="ARBA" id="ARBA00005712"/>
    </source>
</evidence>
<evidence type="ECO:0000256" key="3">
    <source>
        <dbReference type="ARBA" id="ARBA00022448"/>
    </source>
</evidence>
<evidence type="ECO:0000313" key="11">
    <source>
        <dbReference type="EMBL" id="MEE3928100.1"/>
    </source>
</evidence>
<dbReference type="CDD" id="cd12152">
    <property type="entry name" value="F1-ATPase_delta"/>
    <property type="match status" value="1"/>
</dbReference>
<gene>
    <name evidence="8 11" type="primary">atpC</name>
    <name evidence="11" type="ORF">V2E24_00720</name>
</gene>
<dbReference type="PANTHER" id="PTHR13822">
    <property type="entry name" value="ATP SYNTHASE DELTA/EPSILON CHAIN"/>
    <property type="match status" value="1"/>
</dbReference>
<dbReference type="Proteomes" id="UP001344817">
    <property type="component" value="Unassembled WGS sequence"/>
</dbReference>
<evidence type="ECO:0000256" key="4">
    <source>
        <dbReference type="ARBA" id="ARBA00023065"/>
    </source>
</evidence>
<evidence type="ECO:0000259" key="10">
    <source>
        <dbReference type="Pfam" id="PF02823"/>
    </source>
</evidence>
<dbReference type="SUPFAM" id="SSF51344">
    <property type="entry name" value="Epsilon subunit of F1F0-ATP synthase N-terminal domain"/>
    <property type="match status" value="1"/>
</dbReference>
<dbReference type="Pfam" id="PF02823">
    <property type="entry name" value="ATP-synt_DE_N"/>
    <property type="match status" value="1"/>
</dbReference>
<dbReference type="InterPro" id="IPR001469">
    <property type="entry name" value="ATP_synth_F1_dsu/esu"/>
</dbReference>
<dbReference type="EMBL" id="JAZDWZ010000002">
    <property type="protein sequence ID" value="MEE3928100.1"/>
    <property type="molecule type" value="Genomic_DNA"/>
</dbReference>
<keyword evidence="7 8" id="KW-0066">ATP synthesis</keyword>
<keyword evidence="8" id="KW-1003">Cell membrane</keyword>
<keyword evidence="12" id="KW-1185">Reference proteome</keyword>
<dbReference type="HAMAP" id="MF_00530">
    <property type="entry name" value="ATP_synth_epsil_bac"/>
    <property type="match status" value="1"/>
</dbReference>
<reference evidence="11" key="1">
    <citation type="submission" date="2024-01" db="EMBL/GenBank/DDBJ databases">
        <title>Genome sequence of Mycoplasma ciconiae type strain DSM 25251.</title>
        <authorList>
            <person name="Spergser J."/>
        </authorList>
    </citation>
    <scope>NUCLEOTIDE SEQUENCE [LARGE SCALE GENOMIC DNA]</scope>
    <source>
        <strain evidence="11">DSM 25251</strain>
    </source>
</reference>
<comment type="subcellular location">
    <subcellularLocation>
        <location evidence="8">Cell membrane</location>
        <topology evidence="8">Peripheral membrane protein</topology>
    </subcellularLocation>
    <subcellularLocation>
        <location evidence="1">Endomembrane system</location>
        <topology evidence="1">Peripheral membrane protein</topology>
    </subcellularLocation>
</comment>
<dbReference type="Gene3D" id="2.60.15.10">
    <property type="entry name" value="F0F1 ATP synthase delta/epsilon subunit, N-terminal"/>
    <property type="match status" value="1"/>
</dbReference>
<comment type="function">
    <text evidence="8">Produces ATP from ADP in the presence of a proton gradient across the membrane.</text>
</comment>
<comment type="subunit">
    <text evidence="8 9">F-type ATPases have 2 components, CF(1) - the catalytic core - and CF(0) - the membrane proton channel. CF(1) has five subunits: alpha(3), beta(3), gamma(1), delta(1), epsilon(1). CF(0) has three main subunits: a, b and c.</text>
</comment>
<proteinExistence type="inferred from homology"/>
<keyword evidence="4 8" id="KW-0406">Ion transport</keyword>
<feature type="domain" description="ATP synthase F1 complex delta/epsilon subunit N-terminal" evidence="10">
    <location>
        <begin position="5"/>
        <end position="84"/>
    </location>
</feature>
<keyword evidence="5 8" id="KW-0472">Membrane</keyword>
<dbReference type="PANTHER" id="PTHR13822:SF10">
    <property type="entry name" value="ATP SYNTHASE EPSILON CHAIN, CHLOROPLASTIC"/>
    <property type="match status" value="1"/>
</dbReference>
<keyword evidence="6 8" id="KW-0139">CF(1)</keyword>
<dbReference type="NCBIfam" id="TIGR01216">
    <property type="entry name" value="ATP_synt_epsi"/>
    <property type="match status" value="1"/>
</dbReference>